<dbReference type="GO" id="GO:0006189">
    <property type="term" value="P:'de novo' IMP biosynthetic process"/>
    <property type="evidence" value="ECO:0007669"/>
    <property type="project" value="UniProtKB-UniRule"/>
</dbReference>
<evidence type="ECO:0000256" key="2">
    <source>
        <dbReference type="ARBA" id="ARBA00022679"/>
    </source>
</evidence>
<dbReference type="PROSITE" id="PS00373">
    <property type="entry name" value="GART"/>
    <property type="match status" value="1"/>
</dbReference>
<comment type="pathway">
    <text evidence="1 6">Purine metabolism; IMP biosynthesis via de novo pathway; N(2)-formyl-N(1)-(5-phospho-D-ribosyl)glycinamide from N(1)-(5-phospho-D-ribosyl)glycinamide (10-formyl THF route): step 1/1.</text>
</comment>
<comment type="catalytic activity">
    <reaction evidence="5 6">
        <text>N(1)-(5-phospho-beta-D-ribosyl)glycinamide + (6R)-10-formyltetrahydrofolate = N(2)-formyl-N(1)-(5-phospho-beta-D-ribosyl)glycinamide + (6S)-5,6,7,8-tetrahydrofolate + H(+)</text>
        <dbReference type="Rhea" id="RHEA:15053"/>
        <dbReference type="ChEBI" id="CHEBI:15378"/>
        <dbReference type="ChEBI" id="CHEBI:57453"/>
        <dbReference type="ChEBI" id="CHEBI:143788"/>
        <dbReference type="ChEBI" id="CHEBI:147286"/>
        <dbReference type="ChEBI" id="CHEBI:195366"/>
        <dbReference type="EC" id="2.1.2.2"/>
    </reaction>
</comment>
<feature type="binding site" evidence="6">
    <location>
        <position position="64"/>
    </location>
    <ligand>
        <name>(6R)-10-formyltetrahydrofolate</name>
        <dbReference type="ChEBI" id="CHEBI:195366"/>
    </ligand>
</feature>
<dbReference type="GO" id="GO:0005829">
    <property type="term" value="C:cytosol"/>
    <property type="evidence" value="ECO:0007669"/>
    <property type="project" value="TreeGrafter"/>
</dbReference>
<comment type="similarity">
    <text evidence="4 6">Belongs to the GART family.</text>
</comment>
<dbReference type="InterPro" id="IPR002376">
    <property type="entry name" value="Formyl_transf_N"/>
</dbReference>
<name>A0A0R2CYE0_9LACO</name>
<feature type="binding site" evidence="6">
    <location>
        <begin position="11"/>
        <end position="13"/>
    </location>
    <ligand>
        <name>N(1)-(5-phospho-beta-D-ribosyl)glycinamide</name>
        <dbReference type="ChEBI" id="CHEBI:143788"/>
    </ligand>
</feature>
<dbReference type="OrthoDB" id="9806170at2"/>
<evidence type="ECO:0000313" key="8">
    <source>
        <dbReference type="EMBL" id="KRM96656.1"/>
    </source>
</evidence>
<reference evidence="8 9" key="1">
    <citation type="journal article" date="2015" name="Genome Announc.">
        <title>Expanding the biotechnology potential of lactobacilli through comparative genomics of 213 strains and associated genera.</title>
        <authorList>
            <person name="Sun Z."/>
            <person name="Harris H.M."/>
            <person name="McCann A."/>
            <person name="Guo C."/>
            <person name="Argimon S."/>
            <person name="Zhang W."/>
            <person name="Yang X."/>
            <person name="Jeffery I.B."/>
            <person name="Cooney J.C."/>
            <person name="Kagawa T.F."/>
            <person name="Liu W."/>
            <person name="Song Y."/>
            <person name="Salvetti E."/>
            <person name="Wrobel A."/>
            <person name="Rasinkangas P."/>
            <person name="Parkhill J."/>
            <person name="Rea M.C."/>
            <person name="O'Sullivan O."/>
            <person name="Ritari J."/>
            <person name="Douillard F.P."/>
            <person name="Paul Ross R."/>
            <person name="Yang R."/>
            <person name="Briner A.E."/>
            <person name="Felis G.E."/>
            <person name="de Vos W.M."/>
            <person name="Barrangou R."/>
            <person name="Klaenhammer T.R."/>
            <person name="Caufield P.W."/>
            <person name="Cui Y."/>
            <person name="Zhang H."/>
            <person name="O'Toole P.W."/>
        </authorList>
    </citation>
    <scope>NUCLEOTIDE SEQUENCE [LARGE SCALE GENOMIC DNA]</scope>
    <source>
        <strain evidence="8 9">DSM 21051</strain>
    </source>
</reference>
<dbReference type="PANTHER" id="PTHR43369:SF2">
    <property type="entry name" value="PHOSPHORIBOSYLGLYCINAMIDE FORMYLTRANSFERASE"/>
    <property type="match status" value="1"/>
</dbReference>
<evidence type="ECO:0000256" key="3">
    <source>
        <dbReference type="ARBA" id="ARBA00022755"/>
    </source>
</evidence>
<evidence type="ECO:0000256" key="1">
    <source>
        <dbReference type="ARBA" id="ARBA00005054"/>
    </source>
</evidence>
<dbReference type="CDD" id="cd08645">
    <property type="entry name" value="FMT_core_GART"/>
    <property type="match status" value="1"/>
</dbReference>
<protein>
    <recommendedName>
        <fullName evidence="6">Phosphoribosylglycinamide formyltransferase</fullName>
        <ecNumber evidence="6">2.1.2.2</ecNumber>
    </recommendedName>
    <alternativeName>
        <fullName evidence="6">5'-phosphoribosylglycinamide transformylase</fullName>
    </alternativeName>
    <alternativeName>
        <fullName evidence="6">GAR transformylase</fullName>
        <shortName evidence="6">GART</shortName>
    </alternativeName>
</protein>
<dbReference type="PATRIC" id="fig|1423725.3.peg.982"/>
<dbReference type="AlphaFoldDB" id="A0A0R2CYE0"/>
<keyword evidence="3 6" id="KW-0658">Purine biosynthesis</keyword>
<feature type="active site" description="Proton donor" evidence="6">
    <location>
        <position position="108"/>
    </location>
</feature>
<comment type="caution">
    <text evidence="8">The sequence shown here is derived from an EMBL/GenBank/DDBJ whole genome shotgun (WGS) entry which is preliminary data.</text>
</comment>
<keyword evidence="2 6" id="KW-0808">Transferase</keyword>
<evidence type="ECO:0000256" key="4">
    <source>
        <dbReference type="ARBA" id="ARBA00038440"/>
    </source>
</evidence>
<sequence length="196" mass="22269">MKVAIFASGNGTNFEILAQKFEDNELAGKLTLLFCDHPDAPVVTRAKNHHVPVRAFTVKECGGKLPYEKKIMELLKEFQIDFIILAGYLRVIGPTILQNYEEKIVNLHPAYLPEYPGLHSIERAFSDHRTQTGVTVHFVDDGLDSGPIIVQQRVPILATDSVETLERRVHECEHQLYPQAIKEILLEINKKEQNDQ</sequence>
<dbReference type="SUPFAM" id="SSF53328">
    <property type="entry name" value="Formyltransferase"/>
    <property type="match status" value="1"/>
</dbReference>
<dbReference type="InterPro" id="IPR036477">
    <property type="entry name" value="Formyl_transf_N_sf"/>
</dbReference>
<dbReference type="InterPro" id="IPR001555">
    <property type="entry name" value="GART_AS"/>
</dbReference>
<dbReference type="RefSeq" id="WP_057875959.1">
    <property type="nucleotide sequence ID" value="NZ_AYZD01000015.1"/>
</dbReference>
<organism evidence="8 9">
    <name type="scientific">Liquorilactobacillus aquaticus DSM 21051</name>
    <dbReference type="NCBI Taxonomy" id="1423725"/>
    <lineage>
        <taxon>Bacteria</taxon>
        <taxon>Bacillati</taxon>
        <taxon>Bacillota</taxon>
        <taxon>Bacilli</taxon>
        <taxon>Lactobacillales</taxon>
        <taxon>Lactobacillaceae</taxon>
        <taxon>Liquorilactobacillus</taxon>
    </lineage>
</organism>
<proteinExistence type="inferred from homology"/>
<feature type="binding site" evidence="6">
    <location>
        <position position="106"/>
    </location>
    <ligand>
        <name>(6R)-10-formyltetrahydrofolate</name>
        <dbReference type="ChEBI" id="CHEBI:195366"/>
    </ligand>
</feature>
<comment type="function">
    <text evidence="6">Catalyzes the transfer of a formyl group from 10-formyltetrahydrofolate to 5-phospho-ribosyl-glycinamide (GAR), producing 5-phospho-ribosyl-N-formylglycinamide (FGAR) and tetrahydrofolate.</text>
</comment>
<dbReference type="EMBL" id="AYZD01000015">
    <property type="protein sequence ID" value="KRM96656.1"/>
    <property type="molecule type" value="Genomic_DNA"/>
</dbReference>
<dbReference type="Pfam" id="PF00551">
    <property type="entry name" value="Formyl_trans_N"/>
    <property type="match status" value="1"/>
</dbReference>
<accession>A0A0R2CYE0</accession>
<dbReference type="HAMAP" id="MF_01930">
    <property type="entry name" value="PurN"/>
    <property type="match status" value="1"/>
</dbReference>
<evidence type="ECO:0000256" key="5">
    <source>
        <dbReference type="ARBA" id="ARBA00047664"/>
    </source>
</evidence>
<gene>
    <name evidence="6" type="primary">purN</name>
    <name evidence="8" type="ORF">FC19_GL000954</name>
</gene>
<comment type="caution">
    <text evidence="6">Lacks conserved residue(s) required for the propagation of feature annotation.</text>
</comment>
<dbReference type="EC" id="2.1.2.2" evidence="6"/>
<dbReference type="GO" id="GO:0004644">
    <property type="term" value="F:phosphoribosylglycinamide formyltransferase activity"/>
    <property type="evidence" value="ECO:0007669"/>
    <property type="project" value="UniProtKB-UniRule"/>
</dbReference>
<dbReference type="Proteomes" id="UP000051015">
    <property type="component" value="Unassembled WGS sequence"/>
</dbReference>
<dbReference type="NCBIfam" id="TIGR00639">
    <property type="entry name" value="PurN"/>
    <property type="match status" value="1"/>
</dbReference>
<feature type="domain" description="Formyl transferase N-terminal" evidence="7">
    <location>
        <begin position="1"/>
        <end position="181"/>
    </location>
</feature>
<dbReference type="UniPathway" id="UPA00074">
    <property type="reaction ID" value="UER00126"/>
</dbReference>
<dbReference type="InterPro" id="IPR004607">
    <property type="entry name" value="GART"/>
</dbReference>
<feature type="site" description="Raises pKa of active site His" evidence="6">
    <location>
        <position position="144"/>
    </location>
</feature>
<evidence type="ECO:0000313" key="9">
    <source>
        <dbReference type="Proteomes" id="UP000051015"/>
    </source>
</evidence>
<dbReference type="PANTHER" id="PTHR43369">
    <property type="entry name" value="PHOSPHORIBOSYLGLYCINAMIDE FORMYLTRANSFERASE"/>
    <property type="match status" value="1"/>
</dbReference>
<dbReference type="STRING" id="1423725.FC19_GL000954"/>
<keyword evidence="9" id="KW-1185">Reference proteome</keyword>
<evidence type="ECO:0000259" key="7">
    <source>
        <dbReference type="Pfam" id="PF00551"/>
    </source>
</evidence>
<evidence type="ECO:0000256" key="6">
    <source>
        <dbReference type="HAMAP-Rule" id="MF_01930"/>
    </source>
</evidence>
<dbReference type="Gene3D" id="3.40.50.170">
    <property type="entry name" value="Formyl transferase, N-terminal domain"/>
    <property type="match status" value="1"/>
</dbReference>